<dbReference type="InterPro" id="IPR050509">
    <property type="entry name" value="CoA-transferase_III"/>
</dbReference>
<evidence type="ECO:0000313" key="1">
    <source>
        <dbReference type="EMBL" id="ROH91864.1"/>
    </source>
</evidence>
<dbReference type="SUPFAM" id="SSF89796">
    <property type="entry name" value="CoA-transferase family III (CaiB/BaiF)"/>
    <property type="match status" value="1"/>
</dbReference>
<proteinExistence type="predicted"/>
<keyword evidence="2" id="KW-1185">Reference proteome</keyword>
<protein>
    <submittedName>
        <fullName evidence="1">CoA transferase</fullName>
    </submittedName>
</protein>
<dbReference type="Gene3D" id="3.40.50.10540">
    <property type="entry name" value="Crotonobetainyl-coa:carnitine coa-transferase, domain 1"/>
    <property type="match status" value="1"/>
</dbReference>
<dbReference type="Pfam" id="PF02515">
    <property type="entry name" value="CoA_transf_3"/>
    <property type="match status" value="1"/>
</dbReference>
<dbReference type="InterPro" id="IPR023606">
    <property type="entry name" value="CoA-Trfase_III_dom_1_sf"/>
</dbReference>
<gene>
    <name evidence="1" type="ORF">ED208_05670</name>
</gene>
<name>A0A3N0VGP3_9GAMM</name>
<keyword evidence="1" id="KW-0808">Transferase</keyword>
<dbReference type="InterPro" id="IPR003673">
    <property type="entry name" value="CoA-Trfase_fam_III"/>
</dbReference>
<dbReference type="InterPro" id="IPR044855">
    <property type="entry name" value="CoA-Trfase_III_dom3_sf"/>
</dbReference>
<dbReference type="GO" id="GO:0016740">
    <property type="term" value="F:transferase activity"/>
    <property type="evidence" value="ECO:0007669"/>
    <property type="project" value="UniProtKB-KW"/>
</dbReference>
<evidence type="ECO:0000313" key="2">
    <source>
        <dbReference type="Proteomes" id="UP000282106"/>
    </source>
</evidence>
<dbReference type="Proteomes" id="UP000282106">
    <property type="component" value="Unassembled WGS sequence"/>
</dbReference>
<dbReference type="FunCoup" id="A0A3N0VGP3">
    <property type="interactions" value="370"/>
</dbReference>
<comment type="caution">
    <text evidence="1">The sequence shown here is derived from an EMBL/GenBank/DDBJ whole genome shotgun (WGS) entry which is preliminary data.</text>
</comment>
<accession>A0A3N0VGP3</accession>
<dbReference type="Gene3D" id="3.30.1540.10">
    <property type="entry name" value="formyl-coa transferase, domain 3"/>
    <property type="match status" value="1"/>
</dbReference>
<dbReference type="InParanoid" id="A0A3N0VGP3"/>
<dbReference type="PANTHER" id="PTHR48228:SF5">
    <property type="entry name" value="ALPHA-METHYLACYL-COA RACEMASE"/>
    <property type="match status" value="1"/>
</dbReference>
<sequence>MTNPLLQGLTVLDLSRLLPGPYCALTLAQMGATVIKVEEPAGDYTRLLSPELFALVNRGKQSITLDLKQPADQARLHALVRSADVLLESFRPGVMDKLGCGYETLKGINPKLVYCALTGYGQTGPLRDAAGHDMNYCGYAGVLDQTGSAGGPPTLSNFQIADLAGGALTAALGILAAVHGARSSGQGCFVDAAMLDGTLALQAVTTATQRTLGRANPRGADMLSGALPNYSTYACADGKYLAVGALEQKFFLAFCAAVGRPDLAKGKLAPGPGGEATRAAMAELIASKTRDQWAVELAGADCCVTPILSPDEALQGEQVQARGLVEQVGGKPALGAALVFDGERPAPLAEAPKLGADNLRLLGR</sequence>
<reference evidence="1 2" key="1">
    <citation type="submission" date="2018-10" db="EMBL/GenBank/DDBJ databases">
        <authorList>
            <person name="Chen W.-M."/>
        </authorList>
    </citation>
    <scope>NUCLEOTIDE SEQUENCE [LARGE SCALE GENOMIC DNA]</scope>
    <source>
        <strain evidence="1 2">THS-13</strain>
    </source>
</reference>
<dbReference type="PANTHER" id="PTHR48228">
    <property type="entry name" value="SUCCINYL-COA--D-CITRAMALATE COA-TRANSFERASE"/>
    <property type="match status" value="1"/>
</dbReference>
<dbReference type="AlphaFoldDB" id="A0A3N0VGP3"/>
<organism evidence="1 2">
    <name type="scientific">Stagnimonas aquatica</name>
    <dbReference type="NCBI Taxonomy" id="2689987"/>
    <lineage>
        <taxon>Bacteria</taxon>
        <taxon>Pseudomonadati</taxon>
        <taxon>Pseudomonadota</taxon>
        <taxon>Gammaproteobacteria</taxon>
        <taxon>Nevskiales</taxon>
        <taxon>Nevskiaceae</taxon>
        <taxon>Stagnimonas</taxon>
    </lineage>
</organism>
<dbReference type="EMBL" id="RJVO01000002">
    <property type="protein sequence ID" value="ROH91864.1"/>
    <property type="molecule type" value="Genomic_DNA"/>
</dbReference>
<dbReference type="RefSeq" id="WP_123210908.1">
    <property type="nucleotide sequence ID" value="NZ_RJVO01000002.1"/>
</dbReference>